<comment type="similarity">
    <text evidence="2 6">Belongs to the GDT1 family.</text>
</comment>
<dbReference type="PANTHER" id="PTHR12608:SF9">
    <property type="entry name" value="GDT1-LIKE PROTEIN 3"/>
    <property type="match status" value="1"/>
</dbReference>
<sequence length="256" mass="27675">MAASDFLAVRNSSGFGVEGLAVNVLDAGVPGQGWNFDWQLTKSPTDAFSASFFMILATEMGDETFIIAAVMAMRHPKFTVLAGALAALYFMTVLSACLGVVLPNLISQATVSKCATVLYTFFGLRLMYVGAREEGNKDEEFEEVENNLKDSGSKGQKSWFRRMFSKFCTPVLLEAGMLTFIAEWGDRSQIATISLAAHQNPIGVIFGAMAGHTICTSLAVFGGEWLGKRISHKVVAFGGGCLFLVFAFLNYLGVLQ</sequence>
<reference evidence="7" key="1">
    <citation type="submission" date="2021-02" db="EMBL/GenBank/DDBJ databases">
        <authorList>
            <person name="Dougan E. K."/>
            <person name="Rhodes N."/>
            <person name="Thang M."/>
            <person name="Chan C."/>
        </authorList>
    </citation>
    <scope>NUCLEOTIDE SEQUENCE</scope>
</reference>
<evidence type="ECO:0000256" key="4">
    <source>
        <dbReference type="ARBA" id="ARBA00022989"/>
    </source>
</evidence>
<proteinExistence type="inferred from homology"/>
<dbReference type="GO" id="GO:0032472">
    <property type="term" value="P:Golgi calcium ion transport"/>
    <property type="evidence" value="ECO:0007669"/>
    <property type="project" value="TreeGrafter"/>
</dbReference>
<evidence type="ECO:0000256" key="1">
    <source>
        <dbReference type="ARBA" id="ARBA00004141"/>
    </source>
</evidence>
<comment type="caution">
    <text evidence="7">The sequence shown here is derived from an EMBL/GenBank/DDBJ whole genome shotgun (WGS) entry which is preliminary data.</text>
</comment>
<dbReference type="PANTHER" id="PTHR12608">
    <property type="entry name" value="TRANSMEMBRANE PROTEIN HTP-1 RELATED"/>
    <property type="match status" value="1"/>
</dbReference>
<feature type="transmembrane region" description="Helical" evidence="6">
    <location>
        <begin position="202"/>
        <end position="222"/>
    </location>
</feature>
<organism evidence="7 9">
    <name type="scientific">Polarella glacialis</name>
    <name type="common">Dinoflagellate</name>
    <dbReference type="NCBI Taxonomy" id="89957"/>
    <lineage>
        <taxon>Eukaryota</taxon>
        <taxon>Sar</taxon>
        <taxon>Alveolata</taxon>
        <taxon>Dinophyceae</taxon>
        <taxon>Suessiales</taxon>
        <taxon>Suessiaceae</taxon>
        <taxon>Polarella</taxon>
    </lineage>
</organism>
<dbReference type="GO" id="GO:0015085">
    <property type="term" value="F:calcium ion transmembrane transporter activity"/>
    <property type="evidence" value="ECO:0007669"/>
    <property type="project" value="TreeGrafter"/>
</dbReference>
<comment type="subcellular location">
    <subcellularLocation>
        <location evidence="1 6">Membrane</location>
        <topology evidence="1 6">Multi-pass membrane protein</topology>
    </subcellularLocation>
</comment>
<evidence type="ECO:0000256" key="2">
    <source>
        <dbReference type="ARBA" id="ARBA00009190"/>
    </source>
</evidence>
<dbReference type="EMBL" id="CAJNNV010005675">
    <property type="protein sequence ID" value="CAE8592437.1"/>
    <property type="molecule type" value="Genomic_DNA"/>
</dbReference>
<evidence type="ECO:0000313" key="8">
    <source>
        <dbReference type="EMBL" id="CAE8670586.1"/>
    </source>
</evidence>
<keyword evidence="3 6" id="KW-0812">Transmembrane</keyword>
<keyword evidence="5 6" id="KW-0472">Membrane</keyword>
<evidence type="ECO:0000256" key="6">
    <source>
        <dbReference type="RuleBase" id="RU365102"/>
    </source>
</evidence>
<protein>
    <recommendedName>
        <fullName evidence="6">GDT1 family protein</fullName>
    </recommendedName>
</protein>
<evidence type="ECO:0000313" key="7">
    <source>
        <dbReference type="EMBL" id="CAE8592437.1"/>
    </source>
</evidence>
<dbReference type="AlphaFoldDB" id="A0A813DWR4"/>
<evidence type="ECO:0000313" key="9">
    <source>
        <dbReference type="Proteomes" id="UP000654075"/>
    </source>
</evidence>
<dbReference type="Proteomes" id="UP000626109">
    <property type="component" value="Unassembled WGS sequence"/>
</dbReference>
<dbReference type="OrthoDB" id="426500at2759"/>
<dbReference type="EMBL" id="CAJNNW010023370">
    <property type="protein sequence ID" value="CAE8670586.1"/>
    <property type="molecule type" value="Genomic_DNA"/>
</dbReference>
<evidence type="ECO:0000256" key="3">
    <source>
        <dbReference type="ARBA" id="ARBA00022692"/>
    </source>
</evidence>
<dbReference type="GO" id="GO:0005384">
    <property type="term" value="F:manganese ion transmembrane transporter activity"/>
    <property type="evidence" value="ECO:0007669"/>
    <property type="project" value="TreeGrafter"/>
</dbReference>
<feature type="transmembrane region" description="Helical" evidence="6">
    <location>
        <begin position="78"/>
        <end position="102"/>
    </location>
</feature>
<feature type="transmembrane region" description="Helical" evidence="6">
    <location>
        <begin position="234"/>
        <end position="254"/>
    </location>
</feature>
<keyword evidence="9" id="KW-1185">Reference proteome</keyword>
<feature type="transmembrane region" description="Helical" evidence="6">
    <location>
        <begin position="108"/>
        <end position="128"/>
    </location>
</feature>
<dbReference type="OMA" id="ILGHAIC"/>
<dbReference type="GO" id="GO:0005794">
    <property type="term" value="C:Golgi apparatus"/>
    <property type="evidence" value="ECO:0007669"/>
    <property type="project" value="TreeGrafter"/>
</dbReference>
<keyword evidence="4 6" id="KW-1133">Transmembrane helix</keyword>
<dbReference type="InterPro" id="IPR001727">
    <property type="entry name" value="GDT1-like"/>
</dbReference>
<dbReference type="GO" id="GO:0032468">
    <property type="term" value="P:Golgi calcium ion homeostasis"/>
    <property type="evidence" value="ECO:0007669"/>
    <property type="project" value="TreeGrafter"/>
</dbReference>
<feature type="transmembrane region" description="Helical" evidence="6">
    <location>
        <begin position="163"/>
        <end position="182"/>
    </location>
</feature>
<name>A0A813DWR4_POLGL</name>
<dbReference type="GO" id="GO:0016020">
    <property type="term" value="C:membrane"/>
    <property type="evidence" value="ECO:0007669"/>
    <property type="project" value="UniProtKB-SubCell"/>
</dbReference>
<evidence type="ECO:0000256" key="5">
    <source>
        <dbReference type="ARBA" id="ARBA00023136"/>
    </source>
</evidence>
<accession>A0A813DWR4</accession>
<dbReference type="Pfam" id="PF01169">
    <property type="entry name" value="GDT1"/>
    <property type="match status" value="2"/>
</dbReference>
<gene>
    <name evidence="7" type="ORF">PGLA1383_LOCUS11090</name>
    <name evidence="8" type="ORF">PGLA2088_LOCUS17504</name>
</gene>
<dbReference type="Proteomes" id="UP000654075">
    <property type="component" value="Unassembled WGS sequence"/>
</dbReference>